<keyword evidence="3" id="KW-0694">RNA-binding</keyword>
<dbReference type="Pfam" id="PF02926">
    <property type="entry name" value="THUMP"/>
    <property type="match status" value="1"/>
</dbReference>
<organism evidence="6 7">
    <name type="scientific">Alicyclobacillus hesperidum</name>
    <dbReference type="NCBI Taxonomy" id="89784"/>
    <lineage>
        <taxon>Bacteria</taxon>
        <taxon>Bacillati</taxon>
        <taxon>Bacillota</taxon>
        <taxon>Bacilli</taxon>
        <taxon>Bacillales</taxon>
        <taxon>Alicyclobacillaceae</taxon>
        <taxon>Alicyclobacillus</taxon>
    </lineage>
</organism>
<keyword evidence="7" id="KW-1185">Reference proteome</keyword>
<accession>A0A1H2RUS5</accession>
<reference evidence="5" key="3">
    <citation type="submission" date="2023-02" db="EMBL/GenBank/DDBJ databases">
        <title>Proposal of a novel subspecies: Alicyclobacillus hesperidum subspecies aegle.</title>
        <authorList>
            <person name="Goto K."/>
            <person name="Fujii T."/>
            <person name="Yasui K."/>
            <person name="Mochida K."/>
            <person name="Kato-Tanaka Y."/>
            <person name="Morohoshi S."/>
            <person name="An S.Y."/>
            <person name="Kasai H."/>
            <person name="Yokota A."/>
        </authorList>
    </citation>
    <scope>NUCLEOTIDE SEQUENCE</scope>
    <source>
        <strain evidence="5">DSM 12766</strain>
    </source>
</reference>
<reference evidence="7" key="1">
    <citation type="submission" date="2016-10" db="EMBL/GenBank/DDBJ databases">
        <authorList>
            <person name="Varghese N."/>
        </authorList>
    </citation>
    <scope>NUCLEOTIDE SEQUENCE [LARGE SCALE GENOMIC DNA]</scope>
    <source>
        <strain evidence="7">DSM 12489</strain>
    </source>
</reference>
<dbReference type="InterPro" id="IPR053943">
    <property type="entry name" value="RlmKL-like_Mtase_CS"/>
</dbReference>
<dbReference type="Gene3D" id="3.30.2130.30">
    <property type="match status" value="1"/>
</dbReference>
<dbReference type="InterPro" id="IPR029063">
    <property type="entry name" value="SAM-dependent_MTases_sf"/>
</dbReference>
<dbReference type="InterPro" id="IPR004114">
    <property type="entry name" value="THUMP_dom"/>
</dbReference>
<dbReference type="PROSITE" id="PS00092">
    <property type="entry name" value="N6_MTASE"/>
    <property type="match status" value="1"/>
</dbReference>
<proteinExistence type="predicted"/>
<evidence type="ECO:0000313" key="6">
    <source>
        <dbReference type="EMBL" id="SDW23181.1"/>
    </source>
</evidence>
<evidence type="ECO:0000256" key="2">
    <source>
        <dbReference type="ARBA" id="ARBA00022679"/>
    </source>
</evidence>
<gene>
    <name evidence="5" type="primary">ypsC</name>
    <name evidence="5" type="ORF">Heshes_11380</name>
    <name evidence="6" type="ORF">SAMN04489725_103154</name>
</gene>
<dbReference type="CDD" id="cd11715">
    <property type="entry name" value="THUMP_AdoMetMT"/>
    <property type="match status" value="1"/>
</dbReference>
<name>A0A1H2RUS5_9BACL</name>
<protein>
    <submittedName>
        <fullName evidence="6">Putative N6-adenine-specific DNA methylase</fullName>
    </submittedName>
    <submittedName>
        <fullName evidence="5">RNA methyltransferase YpsC</fullName>
    </submittedName>
</protein>
<dbReference type="Proteomes" id="UP000182589">
    <property type="component" value="Unassembled WGS sequence"/>
</dbReference>
<evidence type="ECO:0000313" key="5">
    <source>
        <dbReference type="EMBL" id="GLV13454.1"/>
    </source>
</evidence>
<dbReference type="PROSITE" id="PS01261">
    <property type="entry name" value="UPF0020"/>
    <property type="match status" value="1"/>
</dbReference>
<dbReference type="SMART" id="SM00981">
    <property type="entry name" value="THUMP"/>
    <property type="match status" value="1"/>
</dbReference>
<evidence type="ECO:0000259" key="4">
    <source>
        <dbReference type="PROSITE" id="PS51165"/>
    </source>
</evidence>
<dbReference type="PANTHER" id="PTHR47313">
    <property type="entry name" value="RIBOSOMAL RNA LARGE SUBUNIT METHYLTRANSFERASE K/L"/>
    <property type="match status" value="1"/>
</dbReference>
<dbReference type="InterPro" id="IPR000241">
    <property type="entry name" value="RlmKL-like_Mtase"/>
</dbReference>
<dbReference type="SUPFAM" id="SSF53335">
    <property type="entry name" value="S-adenosyl-L-methionine-dependent methyltransferases"/>
    <property type="match status" value="1"/>
</dbReference>
<dbReference type="RefSeq" id="WP_074691876.1">
    <property type="nucleotide sequence ID" value="NZ_BSRA01000005.1"/>
</dbReference>
<dbReference type="CDD" id="cd02440">
    <property type="entry name" value="AdoMet_MTases"/>
    <property type="match status" value="1"/>
</dbReference>
<dbReference type="PANTHER" id="PTHR47313:SF1">
    <property type="entry name" value="RIBOSOMAL RNA LARGE SUBUNIT METHYLTRANSFERASE K_L"/>
    <property type="match status" value="1"/>
</dbReference>
<dbReference type="Pfam" id="PF22020">
    <property type="entry name" value="RlmL_1st"/>
    <property type="match status" value="1"/>
</dbReference>
<dbReference type="EMBL" id="FNOJ01000003">
    <property type="protein sequence ID" value="SDW23181.1"/>
    <property type="molecule type" value="Genomic_DNA"/>
</dbReference>
<dbReference type="AlphaFoldDB" id="A0A1H2RUS5"/>
<dbReference type="InterPro" id="IPR054170">
    <property type="entry name" value="RlmL_1st"/>
</dbReference>
<reference evidence="6" key="2">
    <citation type="submission" date="2016-10" db="EMBL/GenBank/DDBJ databases">
        <authorList>
            <person name="de Groot N.N."/>
        </authorList>
    </citation>
    <scope>NUCLEOTIDE SEQUENCE [LARGE SCALE GENOMIC DNA]</scope>
    <source>
        <strain evidence="6">DSM 12489</strain>
    </source>
</reference>
<dbReference type="Proteomes" id="UP001157137">
    <property type="component" value="Unassembled WGS sequence"/>
</dbReference>
<dbReference type="GO" id="GO:0008990">
    <property type="term" value="F:rRNA (guanine-N2-)-methyltransferase activity"/>
    <property type="evidence" value="ECO:0007669"/>
    <property type="project" value="TreeGrafter"/>
</dbReference>
<dbReference type="STRING" id="89784.SAMN04489725_103154"/>
<keyword evidence="1 6" id="KW-0489">Methyltransferase</keyword>
<evidence type="ECO:0000256" key="3">
    <source>
        <dbReference type="PROSITE-ProRule" id="PRU00529"/>
    </source>
</evidence>
<evidence type="ECO:0000256" key="1">
    <source>
        <dbReference type="ARBA" id="ARBA00022603"/>
    </source>
</evidence>
<feature type="domain" description="THUMP" evidence="4">
    <location>
        <begin position="43"/>
        <end position="153"/>
    </location>
</feature>
<sequence length="383" mass="43205">MEFELIATCAFGLEALTARELQDLGYETHSENGLVRFRGDALAVARANLWLRTAERVFIELTSFRAETFEDLYQGTLAIDWSELLPVDANIPVVGRSVKSTLHSVPACQSIVKRAIVDNLQSAYGRATLPETGAPVRVEVSLLKDIASIRLDTSGSGLHRRGYRLLNAVAPLRETLAAAMVLLSRWDAHRPFRDPLCGSGTIAIEAALYGQRIAPGLLRSFDAEDWAFIGEDVFAQARAEAEAARRHVELDIVASDNDPEVLELCRRHTRYAEVEDMVRIEQADARRFKADRDYGVIVSNPPYGERLMEVEEAESLYRDLGKTFRKLDTWSVFLLTSHPQFERLYGKQADKRRKLYNGRIETHLYQYFGPLPPRNLSNGDNKH</sequence>
<dbReference type="Gene3D" id="3.40.50.150">
    <property type="entry name" value="Vaccinia Virus protein VP39"/>
    <property type="match status" value="1"/>
</dbReference>
<dbReference type="GO" id="GO:0070043">
    <property type="term" value="F:rRNA (guanine-N7-)-methyltransferase activity"/>
    <property type="evidence" value="ECO:0007669"/>
    <property type="project" value="TreeGrafter"/>
</dbReference>
<evidence type="ECO:0000313" key="7">
    <source>
        <dbReference type="Proteomes" id="UP000182589"/>
    </source>
</evidence>
<keyword evidence="2" id="KW-0808">Transferase</keyword>
<dbReference type="EMBL" id="BSRA01000005">
    <property type="protein sequence ID" value="GLV13454.1"/>
    <property type="molecule type" value="Genomic_DNA"/>
</dbReference>
<dbReference type="InterPro" id="IPR002052">
    <property type="entry name" value="DNA_methylase_N6_adenine_CS"/>
</dbReference>
<dbReference type="Pfam" id="PF01170">
    <property type="entry name" value="UPF0020"/>
    <property type="match status" value="1"/>
</dbReference>
<dbReference type="GO" id="GO:0003723">
    <property type="term" value="F:RNA binding"/>
    <property type="evidence" value="ECO:0007669"/>
    <property type="project" value="UniProtKB-UniRule"/>
</dbReference>
<dbReference type="PROSITE" id="PS51165">
    <property type="entry name" value="THUMP"/>
    <property type="match status" value="1"/>
</dbReference>